<dbReference type="KEGG" id="eus:EUTSA_v10012297mg"/>
<dbReference type="eggNOG" id="ENOG502QSN7">
    <property type="taxonomic scope" value="Eukaryota"/>
</dbReference>
<feature type="compositionally biased region" description="Basic and acidic residues" evidence="1">
    <location>
        <begin position="576"/>
        <end position="588"/>
    </location>
</feature>
<keyword evidence="4" id="KW-1185">Reference proteome</keyword>
<dbReference type="EMBL" id="KI517809">
    <property type="protein sequence ID" value="ESQ30324.1"/>
    <property type="molecule type" value="Genomic_DNA"/>
</dbReference>
<evidence type="ECO:0000313" key="3">
    <source>
        <dbReference type="EMBL" id="ESQ30324.1"/>
    </source>
</evidence>
<name>V4KGL0_EUTSA</name>
<feature type="non-terminal residue" evidence="3">
    <location>
        <position position="1"/>
    </location>
</feature>
<dbReference type="PANTHER" id="PTHR46033">
    <property type="entry name" value="PROTEIN MAIN-LIKE 2"/>
    <property type="match status" value="1"/>
</dbReference>
<feature type="region of interest" description="Disordered" evidence="1">
    <location>
        <begin position="466"/>
        <end position="485"/>
    </location>
</feature>
<organism evidence="3 4">
    <name type="scientific">Eutrema salsugineum</name>
    <name type="common">Saltwater cress</name>
    <name type="synonym">Sisymbrium salsugineum</name>
    <dbReference type="NCBI Taxonomy" id="72664"/>
    <lineage>
        <taxon>Eukaryota</taxon>
        <taxon>Viridiplantae</taxon>
        <taxon>Streptophyta</taxon>
        <taxon>Embryophyta</taxon>
        <taxon>Tracheophyta</taxon>
        <taxon>Spermatophyta</taxon>
        <taxon>Magnoliopsida</taxon>
        <taxon>eudicotyledons</taxon>
        <taxon>Gunneridae</taxon>
        <taxon>Pentapetalae</taxon>
        <taxon>rosids</taxon>
        <taxon>malvids</taxon>
        <taxon>Brassicales</taxon>
        <taxon>Brassicaceae</taxon>
        <taxon>Eutremeae</taxon>
        <taxon>Eutrema</taxon>
    </lineage>
</organism>
<feature type="non-terminal residue" evidence="3">
    <location>
        <position position="643"/>
    </location>
</feature>
<reference evidence="3 4" key="1">
    <citation type="journal article" date="2013" name="Front. Plant Sci.">
        <title>The Reference Genome of the Halophytic Plant Eutrema salsugineum.</title>
        <authorList>
            <person name="Yang R."/>
            <person name="Jarvis D.E."/>
            <person name="Chen H."/>
            <person name="Beilstein M.A."/>
            <person name="Grimwood J."/>
            <person name="Jenkins J."/>
            <person name="Shu S."/>
            <person name="Prochnik S."/>
            <person name="Xin M."/>
            <person name="Ma C."/>
            <person name="Schmutz J."/>
            <person name="Wing R.A."/>
            <person name="Mitchell-Olds T."/>
            <person name="Schumaker K.S."/>
            <person name="Wang X."/>
        </authorList>
    </citation>
    <scope>NUCLEOTIDE SEQUENCE [LARGE SCALE GENOMIC DNA]</scope>
</reference>
<feature type="region of interest" description="Disordered" evidence="1">
    <location>
        <begin position="512"/>
        <end position="643"/>
    </location>
</feature>
<dbReference type="Gramene" id="ESQ30324">
    <property type="protein sequence ID" value="ESQ30324"/>
    <property type="gene ID" value="EUTSA_v10012297mg"/>
</dbReference>
<dbReference type="STRING" id="72664.V4KGL0"/>
<evidence type="ECO:0000259" key="2">
    <source>
        <dbReference type="Pfam" id="PF10536"/>
    </source>
</evidence>
<sequence length="643" mass="74172">KMREREVDLAAKNSSFEPCFTTSFDGSEAMLPLQDRSATSPPDLKVLSFSVSFNGWRRACPNFKSWARKMSALHKPTWEKAGIFEAVMASTLSIHKNTDLILGIAEKWCPETNTFVFPWGEATITLEDVMVLLGFSVLGSPYFAALDSSGEMIRRKLAREARKFKEDKKVQFITQVLWTVRFMDSGDELEHVAFLSLWLSYFVFPSRYYHLTGRDIFSVAVHLSRGTKIALAPAVLAHLYGELSLLKNHIRDFTLATITHKIELSSLFKLVQVWTWERFRELQPKRNMILEGEPRMARWVYPKRQETSHVREILKKSKMDSFEWRPYTKAVENWKFPQFYPEKAMWVPVGPNLDDEFISFARCIKVFKLVGIHCVEHYFPNRVASQFGLFQDVPCPVIRNNLSREAAWDEYNKPIDVLTLYIPSRSAKPRFTPEFCEWWKKSSLELQYFPKENRVVESAETLTLRNIGGDDDTSDYVPSSSKRQEHLKSSLELQYYQKENRVVESAETLTLRNIGGDDDTSNYVPSGSKRQEHLKRVRENDESTMGRCHTKVPSDNDEEDDSLTIGQVMRLKKKKYGDSDQNDGRDASEQLGTKNRLEEDSSDSGPRQKLASIRTVENETLSPPELDQRNEDTDENNSSDPPQ</sequence>
<feature type="domain" description="Aminotransferase-like plant mobile" evidence="2">
    <location>
        <begin position="82"/>
        <end position="440"/>
    </location>
</feature>
<evidence type="ECO:0000256" key="1">
    <source>
        <dbReference type="SAM" id="MobiDB-lite"/>
    </source>
</evidence>
<dbReference type="PANTHER" id="PTHR46033:SF73">
    <property type="entry name" value="AMINOTRANSFERASE-LIKE, MOBILE DOMAIN PROTEIN-RELATED"/>
    <property type="match status" value="1"/>
</dbReference>
<dbReference type="GO" id="GO:0010073">
    <property type="term" value="P:meristem maintenance"/>
    <property type="evidence" value="ECO:0007669"/>
    <property type="project" value="InterPro"/>
</dbReference>
<dbReference type="AlphaFoldDB" id="V4KGL0"/>
<dbReference type="Proteomes" id="UP000030689">
    <property type="component" value="Unassembled WGS sequence"/>
</dbReference>
<dbReference type="Pfam" id="PF10536">
    <property type="entry name" value="PMD"/>
    <property type="match status" value="1"/>
</dbReference>
<protein>
    <recommendedName>
        <fullName evidence="2">Aminotransferase-like plant mobile domain-containing protein</fullName>
    </recommendedName>
</protein>
<gene>
    <name evidence="3" type="ORF">EUTSA_v10012297mg</name>
</gene>
<accession>V4KGL0</accession>
<dbReference type="InterPro" id="IPR019557">
    <property type="entry name" value="AminoTfrase-like_pln_mobile"/>
</dbReference>
<proteinExistence type="predicted"/>
<evidence type="ECO:0000313" key="4">
    <source>
        <dbReference type="Proteomes" id="UP000030689"/>
    </source>
</evidence>
<dbReference type="InterPro" id="IPR044824">
    <property type="entry name" value="MAIN-like"/>
</dbReference>